<evidence type="ECO:0000256" key="5">
    <source>
        <dbReference type="ARBA" id="ARBA00022679"/>
    </source>
</evidence>
<dbReference type="PANTHER" id="PTHR11468:SF3">
    <property type="entry name" value="GLYCOGEN PHOSPHORYLASE, LIVER FORM"/>
    <property type="match status" value="1"/>
</dbReference>
<dbReference type="InterPro" id="IPR011833">
    <property type="entry name" value="Glycg_phsphrylas"/>
</dbReference>
<sequence>MTQAKPSARPVAFDYDPPGRDTVSIQHSLANHLLYTVGKDPIAAKPGDWENALAHTVRDRLVERWMNTTRLQYQHDVKRVYYLSAEFLIGRALSNGLMAVGLYDQCRDSLQQMGLDLEELKAEEPDAALGNGGLGRLAACFLDSMATVGLPGFGYGIRYDYGMFAQKIQDGRQVETPDHWLAAGNPWEFPRPEVQYKVQYGGRVEHDAQGRASWVGAKTLQAMAYDTIIPGHETDSVITLRLWSARAADEIDLKLFSRGEYLAATEDKNRAENVSRVLYPDDSTQQGRELRLLQQYFFCSASLQDIVRRHLQSHADMDHTGAEASRVSLDGLADKVAVHLNDTHPAIAVPELMRILVDIYGVEWNRAWALCSRIFSYTNHTLMPEALETWPVEMMGALLPRHLEIIYCINHEFLQDVRRRFGDDNDLLRRVSLIDEEHGKRVRMGYLSIVASHKVNGVSKLHSDLMVETIFADFARIFPGRFTNMTNGVTPRRWLAQCNPGLSALIDAKIGRGWRTDLDQLAKLKPLADEAAFAEQFRAIKLANKQKLAKLIADTTGVAVNPASLFDVQVKRIHEYKRQLLNVLHVITRYNRILANPDADWVPRTVIFAGKAASAYFQAKLIIKLIHDVANKVNNDPRIGGKLKVVFVPNYSVSVAETLMPAADLSEQISTAGTEASGTGNMKLALNGALTIGTLDGANIEIGAHAGWDNIFIFGKTTPQVQELERNGYQPRAFYDENAELRQVLTQIGSGFFSPEEPNRFHPIVYSLLDQGDRYFLLADYADYVACQDKVDTQYRDQAEWTRKAILNVASMGFFSSDRTIREYARDIWQVQPLREVLAND</sequence>
<keyword evidence="11" id="KW-1185">Reference proteome</keyword>
<dbReference type="SUPFAM" id="SSF53756">
    <property type="entry name" value="UDP-Glycosyltransferase/glycogen phosphorylase"/>
    <property type="match status" value="1"/>
</dbReference>
<gene>
    <name evidence="10" type="ORF">PZA18_07730</name>
</gene>
<accession>A0ABT7DXX4</accession>
<dbReference type="EMBL" id="JARRAF010000007">
    <property type="protein sequence ID" value="MDK2123938.1"/>
    <property type="molecule type" value="Genomic_DNA"/>
</dbReference>
<comment type="function">
    <text evidence="9">Allosteric enzyme that catalyzes the rate-limiting step in glycogen catabolism, the phosphorolytic cleavage of glycogen to produce glucose-1-phosphate, and plays a central role in maintaining cellular and organismal glucose homeostasis.</text>
</comment>
<evidence type="ECO:0000256" key="6">
    <source>
        <dbReference type="ARBA" id="ARBA00022898"/>
    </source>
</evidence>
<dbReference type="PIRSF" id="PIRSF000460">
    <property type="entry name" value="Pprylas_GlgP"/>
    <property type="match status" value="1"/>
</dbReference>
<keyword evidence="6 9" id="KW-0663">Pyridoxal phosphate</keyword>
<organism evidence="10 11">
    <name type="scientific">Parachitinimonas caeni</name>
    <dbReference type="NCBI Taxonomy" id="3031301"/>
    <lineage>
        <taxon>Bacteria</taxon>
        <taxon>Pseudomonadati</taxon>
        <taxon>Pseudomonadota</taxon>
        <taxon>Betaproteobacteria</taxon>
        <taxon>Neisseriales</taxon>
        <taxon>Chitinibacteraceae</taxon>
        <taxon>Parachitinimonas</taxon>
    </lineage>
</organism>
<evidence type="ECO:0000313" key="11">
    <source>
        <dbReference type="Proteomes" id="UP001172778"/>
    </source>
</evidence>
<keyword evidence="5 9" id="KW-0808">Transferase</keyword>
<protein>
    <recommendedName>
        <fullName evidence="9">Alpha-1,4 glucan phosphorylase</fullName>
        <ecNumber evidence="9">2.4.1.1</ecNumber>
    </recommendedName>
</protein>
<comment type="cofactor">
    <cofactor evidence="2 9">
        <name>pyridoxal 5'-phosphate</name>
        <dbReference type="ChEBI" id="CHEBI:597326"/>
    </cofactor>
</comment>
<reference evidence="10" key="1">
    <citation type="submission" date="2023-03" db="EMBL/GenBank/DDBJ databases">
        <title>Chitinimonas shenzhenensis gen. nov., sp. nov., a novel member of family Burkholderiaceae isolated from activated sludge collected in Shen Zhen, China.</title>
        <authorList>
            <person name="Wang X."/>
        </authorList>
    </citation>
    <scope>NUCLEOTIDE SEQUENCE</scope>
    <source>
        <strain evidence="10">DQS-5</strain>
    </source>
</reference>
<dbReference type="GO" id="GO:0004645">
    <property type="term" value="F:1,4-alpha-oligoglucan phosphorylase activity"/>
    <property type="evidence" value="ECO:0007669"/>
    <property type="project" value="UniProtKB-EC"/>
</dbReference>
<keyword evidence="7 9" id="KW-0119">Carbohydrate metabolism</keyword>
<comment type="catalytic activity">
    <reaction evidence="1 9">
        <text>[(1-&gt;4)-alpha-D-glucosyl](n) + phosphate = [(1-&gt;4)-alpha-D-glucosyl](n-1) + alpha-D-glucose 1-phosphate</text>
        <dbReference type="Rhea" id="RHEA:41732"/>
        <dbReference type="Rhea" id="RHEA-COMP:9584"/>
        <dbReference type="Rhea" id="RHEA-COMP:9586"/>
        <dbReference type="ChEBI" id="CHEBI:15444"/>
        <dbReference type="ChEBI" id="CHEBI:43474"/>
        <dbReference type="ChEBI" id="CHEBI:58601"/>
        <dbReference type="EC" id="2.4.1.1"/>
    </reaction>
</comment>
<evidence type="ECO:0000256" key="8">
    <source>
        <dbReference type="ARBA" id="ARBA00025174"/>
    </source>
</evidence>
<dbReference type="Pfam" id="PF00343">
    <property type="entry name" value="Phosphorylase"/>
    <property type="match status" value="1"/>
</dbReference>
<evidence type="ECO:0000313" key="10">
    <source>
        <dbReference type="EMBL" id="MDK2123938.1"/>
    </source>
</evidence>
<evidence type="ECO:0000256" key="1">
    <source>
        <dbReference type="ARBA" id="ARBA00001275"/>
    </source>
</evidence>
<dbReference type="Gene3D" id="3.40.50.2000">
    <property type="entry name" value="Glycogen Phosphorylase B"/>
    <property type="match status" value="2"/>
</dbReference>
<evidence type="ECO:0000256" key="2">
    <source>
        <dbReference type="ARBA" id="ARBA00001933"/>
    </source>
</evidence>
<dbReference type="PANTHER" id="PTHR11468">
    <property type="entry name" value="GLYCOGEN PHOSPHORYLASE"/>
    <property type="match status" value="1"/>
</dbReference>
<evidence type="ECO:0000256" key="3">
    <source>
        <dbReference type="ARBA" id="ARBA00006047"/>
    </source>
</evidence>
<dbReference type="RefSeq" id="WP_284100248.1">
    <property type="nucleotide sequence ID" value="NZ_JARRAF010000007.1"/>
</dbReference>
<dbReference type="InterPro" id="IPR000811">
    <property type="entry name" value="Glyco_trans_35"/>
</dbReference>
<dbReference type="PROSITE" id="PS00102">
    <property type="entry name" value="PHOSPHORYLASE"/>
    <property type="match status" value="1"/>
</dbReference>
<dbReference type="Proteomes" id="UP001172778">
    <property type="component" value="Unassembled WGS sequence"/>
</dbReference>
<comment type="similarity">
    <text evidence="3 9">Belongs to the glycogen phosphorylase family.</text>
</comment>
<evidence type="ECO:0000256" key="7">
    <source>
        <dbReference type="ARBA" id="ARBA00023277"/>
    </source>
</evidence>
<keyword evidence="4 9" id="KW-0328">Glycosyltransferase</keyword>
<dbReference type="InterPro" id="IPR035090">
    <property type="entry name" value="Pyridoxal_P_attach_site"/>
</dbReference>
<comment type="caution">
    <text evidence="10">The sequence shown here is derived from an EMBL/GenBank/DDBJ whole genome shotgun (WGS) entry which is preliminary data.</text>
</comment>
<evidence type="ECO:0000256" key="4">
    <source>
        <dbReference type="ARBA" id="ARBA00022676"/>
    </source>
</evidence>
<evidence type="ECO:0000256" key="9">
    <source>
        <dbReference type="RuleBase" id="RU000587"/>
    </source>
</evidence>
<dbReference type="EC" id="2.4.1.1" evidence="9"/>
<name>A0ABT7DXX4_9NEIS</name>
<dbReference type="CDD" id="cd04300">
    <property type="entry name" value="GT35_Glycogen_Phosphorylase"/>
    <property type="match status" value="1"/>
</dbReference>
<comment type="function">
    <text evidence="8">Phosphorylase is an important allosteric enzyme in carbohydrate metabolism. Enzymes from different sources differ in their regulatory mechanisms and in their natural substrates. However, all known phosphorylases share catalytic and structural properties.</text>
</comment>
<proteinExistence type="inferred from homology"/>
<dbReference type="NCBIfam" id="TIGR02093">
    <property type="entry name" value="P_ylase"/>
    <property type="match status" value="1"/>
</dbReference>